<gene>
    <name evidence="1" type="ORF">M5X16_27620</name>
    <name evidence="2" type="ORF">PC41400_01925</name>
</gene>
<dbReference type="Proteomes" id="UP001527202">
    <property type="component" value="Unassembled WGS sequence"/>
</dbReference>
<evidence type="ECO:0000313" key="3">
    <source>
        <dbReference type="Proteomes" id="UP000288943"/>
    </source>
</evidence>
<dbReference type="Proteomes" id="UP000288943">
    <property type="component" value="Chromosome"/>
</dbReference>
<dbReference type="EMBL" id="CP026520">
    <property type="protein sequence ID" value="QAV16518.1"/>
    <property type="molecule type" value="Genomic_DNA"/>
</dbReference>
<dbReference type="GeneID" id="95373570"/>
<name>A0A410WQ17_9BACL</name>
<sequence length="70" mass="8003">MNNRIRTHLDEVQLIGKLADLKEDHYRNSLILTALIDVLIDKGVITTQELQNRMDKLDNSFSPYPAPPIS</sequence>
<protein>
    <submittedName>
        <fullName evidence="1">Nitrile hydratase subunit alpha</fullName>
    </submittedName>
</protein>
<evidence type="ECO:0000313" key="2">
    <source>
        <dbReference type="EMBL" id="QAV16518.1"/>
    </source>
</evidence>
<keyword evidence="4" id="KW-1185">Reference proteome</keyword>
<dbReference type="OrthoDB" id="2991654at2"/>
<reference evidence="1 4" key="2">
    <citation type="submission" date="2022-05" db="EMBL/GenBank/DDBJ databases">
        <title>Genome Sequencing of Bee-Associated Microbes.</title>
        <authorList>
            <person name="Dunlap C."/>
        </authorList>
    </citation>
    <scope>NUCLEOTIDE SEQUENCE [LARGE SCALE GENOMIC DNA]</scope>
    <source>
        <strain evidence="1 4">NRRL B-23120</strain>
    </source>
</reference>
<organism evidence="2 3">
    <name type="scientific">Paenibacillus chitinolyticus</name>
    <dbReference type="NCBI Taxonomy" id="79263"/>
    <lineage>
        <taxon>Bacteria</taxon>
        <taxon>Bacillati</taxon>
        <taxon>Bacillota</taxon>
        <taxon>Bacilli</taxon>
        <taxon>Bacillales</taxon>
        <taxon>Paenibacillaceae</taxon>
        <taxon>Paenibacillus</taxon>
    </lineage>
</organism>
<dbReference type="RefSeq" id="WP_042235605.1">
    <property type="nucleotide sequence ID" value="NZ_CP026520.1"/>
</dbReference>
<proteinExistence type="predicted"/>
<evidence type="ECO:0000313" key="4">
    <source>
        <dbReference type="Proteomes" id="UP001527202"/>
    </source>
</evidence>
<evidence type="ECO:0000313" key="1">
    <source>
        <dbReference type="EMBL" id="MCY9599519.1"/>
    </source>
</evidence>
<dbReference type="EMBL" id="JAMDMJ010000045">
    <property type="protein sequence ID" value="MCY9599519.1"/>
    <property type="molecule type" value="Genomic_DNA"/>
</dbReference>
<dbReference type="KEGG" id="pchi:PC41400_01925"/>
<reference evidence="2 3" key="1">
    <citation type="submission" date="2018-01" db="EMBL/GenBank/DDBJ databases">
        <title>The whole genome sequencing and assembly of Paenibacillus chitinolyticus KCCM 41400 strain.</title>
        <authorList>
            <person name="Kim J.-Y."/>
            <person name="Park M.-K."/>
            <person name="Lee Y.-J."/>
            <person name="Yi H."/>
            <person name="Bahn Y.-S."/>
            <person name="Kim J.F."/>
            <person name="Lee D.-W."/>
        </authorList>
    </citation>
    <scope>NUCLEOTIDE SEQUENCE [LARGE SCALE GENOMIC DNA]</scope>
    <source>
        <strain evidence="2 3">KCCM 41400</strain>
    </source>
</reference>
<accession>A0A410WQ17</accession>
<dbReference type="AlphaFoldDB" id="A0A410WQ17"/>